<evidence type="ECO:0000313" key="6">
    <source>
        <dbReference type="EMBL" id="PSJ39067.1"/>
    </source>
</evidence>
<dbReference type="PANTHER" id="PTHR12629">
    <property type="entry name" value="DIPHOSPHOINOSITOL POLYPHOSPHATE PHOSPHOHYDROLASE"/>
    <property type="match status" value="1"/>
</dbReference>
<dbReference type="PANTHER" id="PTHR12629:SF0">
    <property type="entry name" value="DIPHOSPHOINOSITOL-POLYPHOSPHATE DIPHOSPHATASE"/>
    <property type="match status" value="1"/>
</dbReference>
<organism evidence="6 7">
    <name type="scientific">Allosphingosinicella deserti</name>
    <dbReference type="NCBI Taxonomy" id="2116704"/>
    <lineage>
        <taxon>Bacteria</taxon>
        <taxon>Pseudomonadati</taxon>
        <taxon>Pseudomonadota</taxon>
        <taxon>Alphaproteobacteria</taxon>
        <taxon>Sphingomonadales</taxon>
        <taxon>Sphingomonadaceae</taxon>
        <taxon>Allosphingosinicella</taxon>
    </lineage>
</organism>
<evidence type="ECO:0000256" key="4">
    <source>
        <dbReference type="ARBA" id="ARBA00022842"/>
    </source>
</evidence>
<dbReference type="GO" id="GO:0016462">
    <property type="term" value="F:pyrophosphatase activity"/>
    <property type="evidence" value="ECO:0007669"/>
    <property type="project" value="InterPro"/>
</dbReference>
<accession>A0A2P7QM75</accession>
<dbReference type="AlphaFoldDB" id="A0A2P7QM75"/>
<evidence type="ECO:0000256" key="3">
    <source>
        <dbReference type="ARBA" id="ARBA00022801"/>
    </source>
</evidence>
<dbReference type="InterPro" id="IPR015797">
    <property type="entry name" value="NUDIX_hydrolase-like_dom_sf"/>
</dbReference>
<comment type="caution">
    <text evidence="6">The sequence shown here is derived from an EMBL/GenBank/DDBJ whole genome shotgun (WGS) entry which is preliminary data.</text>
</comment>
<dbReference type="Proteomes" id="UP000241167">
    <property type="component" value="Unassembled WGS sequence"/>
</dbReference>
<reference evidence="6 7" key="1">
    <citation type="submission" date="2018-03" db="EMBL/GenBank/DDBJ databases">
        <title>The draft genome of Sphingosinicella sp. GL-C-18.</title>
        <authorList>
            <person name="Liu L."/>
            <person name="Li L."/>
            <person name="Liang L."/>
            <person name="Zhang X."/>
            <person name="Wang T."/>
        </authorList>
    </citation>
    <scope>NUCLEOTIDE SEQUENCE [LARGE SCALE GENOMIC DNA]</scope>
    <source>
        <strain evidence="6 7">GL-C-18</strain>
    </source>
</reference>
<proteinExistence type="predicted"/>
<keyword evidence="7" id="KW-1185">Reference proteome</keyword>
<dbReference type="InterPro" id="IPR047198">
    <property type="entry name" value="DDP-like_NUDIX"/>
</dbReference>
<feature type="domain" description="Nudix hydrolase" evidence="5">
    <location>
        <begin position="26"/>
        <end position="159"/>
    </location>
</feature>
<keyword evidence="4" id="KW-0460">Magnesium</keyword>
<dbReference type="Pfam" id="PF00293">
    <property type="entry name" value="NUDIX"/>
    <property type="match status" value="1"/>
</dbReference>
<comment type="cofactor">
    <cofactor evidence="1">
        <name>Mg(2+)</name>
        <dbReference type="ChEBI" id="CHEBI:18420"/>
    </cofactor>
</comment>
<protein>
    <submittedName>
        <fullName evidence="6">NUDIX hydrolase</fullName>
    </submittedName>
</protein>
<name>A0A2P7QM75_9SPHN</name>
<dbReference type="EMBL" id="PXYI01000005">
    <property type="protein sequence ID" value="PSJ39067.1"/>
    <property type="molecule type" value="Genomic_DNA"/>
</dbReference>
<evidence type="ECO:0000313" key="7">
    <source>
        <dbReference type="Proteomes" id="UP000241167"/>
    </source>
</evidence>
<keyword evidence="2" id="KW-0479">Metal-binding</keyword>
<evidence type="ECO:0000256" key="1">
    <source>
        <dbReference type="ARBA" id="ARBA00001946"/>
    </source>
</evidence>
<dbReference type="GO" id="GO:0046872">
    <property type="term" value="F:metal ion binding"/>
    <property type="evidence" value="ECO:0007669"/>
    <property type="project" value="UniProtKB-KW"/>
</dbReference>
<dbReference type="SUPFAM" id="SSF55811">
    <property type="entry name" value="Nudix"/>
    <property type="match status" value="1"/>
</dbReference>
<keyword evidence="3 6" id="KW-0378">Hydrolase</keyword>
<sequence length="163" mass="18198">MTVPARVLRLGLSLFGRLERSPEGEALPLQAAALPWRRGAKGETELLLVTSRSSGKWIPPKGWPMRGKSLAEAAQIEAYEEAGVRGRISDVSCGAFQRSKTHRALGPITFLIKLYPLEVTEELKTWPEQAQRKRRWFAPEAAADAVQPAELADLLRSFRVPRR</sequence>
<dbReference type="OrthoDB" id="9797568at2"/>
<gene>
    <name evidence="6" type="ORF">C7I55_17385</name>
</gene>
<dbReference type="GO" id="GO:0005737">
    <property type="term" value="C:cytoplasm"/>
    <property type="evidence" value="ECO:0007669"/>
    <property type="project" value="TreeGrafter"/>
</dbReference>
<dbReference type="PROSITE" id="PS51462">
    <property type="entry name" value="NUDIX"/>
    <property type="match status" value="1"/>
</dbReference>
<evidence type="ECO:0000259" key="5">
    <source>
        <dbReference type="PROSITE" id="PS51462"/>
    </source>
</evidence>
<dbReference type="InterPro" id="IPR000086">
    <property type="entry name" value="NUDIX_hydrolase_dom"/>
</dbReference>
<evidence type="ECO:0000256" key="2">
    <source>
        <dbReference type="ARBA" id="ARBA00022723"/>
    </source>
</evidence>
<dbReference type="CDD" id="cd04666">
    <property type="entry name" value="NUDIX_DIPP2_like_Nudt4"/>
    <property type="match status" value="1"/>
</dbReference>
<dbReference type="Gene3D" id="3.90.79.10">
    <property type="entry name" value="Nucleoside Triphosphate Pyrophosphohydrolase"/>
    <property type="match status" value="1"/>
</dbReference>